<evidence type="ECO:0000256" key="1">
    <source>
        <dbReference type="SAM" id="MobiDB-lite"/>
    </source>
</evidence>
<dbReference type="AlphaFoldDB" id="X0SM34"/>
<evidence type="ECO:0000313" key="2">
    <source>
        <dbReference type="EMBL" id="GAF82143.1"/>
    </source>
</evidence>
<feature type="compositionally biased region" description="Polar residues" evidence="1">
    <location>
        <begin position="55"/>
        <end position="67"/>
    </location>
</feature>
<feature type="compositionally biased region" description="Basic and acidic residues" evidence="1">
    <location>
        <begin position="41"/>
        <end position="50"/>
    </location>
</feature>
<gene>
    <name evidence="2" type="ORF">S01H1_11785</name>
</gene>
<comment type="caution">
    <text evidence="2">The sequence shown here is derived from an EMBL/GenBank/DDBJ whole genome shotgun (WGS) entry which is preliminary data.</text>
</comment>
<feature type="compositionally biased region" description="Polar residues" evidence="1">
    <location>
        <begin position="74"/>
        <end position="83"/>
    </location>
</feature>
<dbReference type="EMBL" id="BARS01006021">
    <property type="protein sequence ID" value="GAF82143.1"/>
    <property type="molecule type" value="Genomic_DNA"/>
</dbReference>
<protein>
    <submittedName>
        <fullName evidence="2">Uncharacterized protein</fullName>
    </submittedName>
</protein>
<feature type="non-terminal residue" evidence="2">
    <location>
        <position position="227"/>
    </location>
</feature>
<proteinExistence type="predicted"/>
<accession>X0SM34</accession>
<reference evidence="2" key="1">
    <citation type="journal article" date="2014" name="Front. Microbiol.">
        <title>High frequency of phylogenetically diverse reductive dehalogenase-homologous genes in deep subseafloor sedimentary metagenomes.</title>
        <authorList>
            <person name="Kawai M."/>
            <person name="Futagami T."/>
            <person name="Toyoda A."/>
            <person name="Takaki Y."/>
            <person name="Nishi S."/>
            <person name="Hori S."/>
            <person name="Arai W."/>
            <person name="Tsubouchi T."/>
            <person name="Morono Y."/>
            <person name="Uchiyama I."/>
            <person name="Ito T."/>
            <person name="Fujiyama A."/>
            <person name="Inagaki F."/>
            <person name="Takami H."/>
        </authorList>
    </citation>
    <scope>NUCLEOTIDE SEQUENCE</scope>
    <source>
        <strain evidence="2">Expedition CK06-06</strain>
    </source>
</reference>
<organism evidence="2">
    <name type="scientific">marine sediment metagenome</name>
    <dbReference type="NCBI Taxonomy" id="412755"/>
    <lineage>
        <taxon>unclassified sequences</taxon>
        <taxon>metagenomes</taxon>
        <taxon>ecological metagenomes</taxon>
    </lineage>
</organism>
<feature type="region of interest" description="Disordered" evidence="1">
    <location>
        <begin position="37"/>
        <end position="83"/>
    </location>
</feature>
<name>X0SM34_9ZZZZ</name>
<sequence>MEDWITTEGDVYTDADIKERAELSGIDVDTYAQVMKLSKSNGDDKKDNKTDANSMTLSDGTIITTSEAEGKQNAGATNTTDANVSAENLVSSLDQSSSELPGFNYDDDSVDGEQLSKSNLGTVDASNPSQVINTTLNNMTSEEVKFEIPKEEDLKIVTDFNSIKEYKEYLTLAVGDGFDFDRANQILALAQDKYATKEGGGLIEFTDIPTQEEIIEIRQQQKSLFNA</sequence>